<dbReference type="RefSeq" id="XP_018710849.1">
    <property type="nucleotide sequence ID" value="XM_018858933.1"/>
</dbReference>
<dbReference type="Pfam" id="PF17235">
    <property type="entry name" value="STD1"/>
    <property type="match status" value="1"/>
</dbReference>
<evidence type="ECO:0000313" key="1">
    <source>
        <dbReference type="EMBL" id="OBA20327.1"/>
    </source>
</evidence>
<accession>A0A1A0H8W7</accession>
<dbReference type="Proteomes" id="UP000092555">
    <property type="component" value="Unassembled WGS sequence"/>
</dbReference>
<organism evidence="1 2">
    <name type="scientific">Metschnikowia bicuspidata var. bicuspidata NRRL YB-4993</name>
    <dbReference type="NCBI Taxonomy" id="869754"/>
    <lineage>
        <taxon>Eukaryota</taxon>
        <taxon>Fungi</taxon>
        <taxon>Dikarya</taxon>
        <taxon>Ascomycota</taxon>
        <taxon>Saccharomycotina</taxon>
        <taxon>Pichiomycetes</taxon>
        <taxon>Metschnikowiaceae</taxon>
        <taxon>Metschnikowia</taxon>
    </lineage>
</organism>
<comment type="caution">
    <text evidence="1">The sequence shown here is derived from an EMBL/GenBank/DDBJ whole genome shotgun (WGS) entry which is preliminary data.</text>
</comment>
<dbReference type="InterPro" id="IPR035189">
    <property type="entry name" value="Std1/Mth1"/>
</dbReference>
<gene>
    <name evidence="1" type="ORF">METBIDRAFT_78746</name>
</gene>
<keyword evidence="2" id="KW-1185">Reference proteome</keyword>
<dbReference type="EMBL" id="LXTC01000004">
    <property type="protein sequence ID" value="OBA20327.1"/>
    <property type="molecule type" value="Genomic_DNA"/>
</dbReference>
<evidence type="ECO:0000313" key="2">
    <source>
        <dbReference type="Proteomes" id="UP000092555"/>
    </source>
</evidence>
<proteinExistence type="predicted"/>
<name>A0A1A0H8W7_9ASCO</name>
<protein>
    <submittedName>
        <fullName evidence="1">Uncharacterized protein</fullName>
    </submittedName>
</protein>
<reference evidence="1 2" key="1">
    <citation type="submission" date="2016-05" db="EMBL/GenBank/DDBJ databases">
        <title>Comparative genomics of biotechnologically important yeasts.</title>
        <authorList>
            <consortium name="DOE Joint Genome Institute"/>
            <person name="Riley R."/>
            <person name="Haridas S."/>
            <person name="Wolfe K.H."/>
            <person name="Lopes M.R."/>
            <person name="Hittinger C.T."/>
            <person name="Goker M."/>
            <person name="Salamov A."/>
            <person name="Wisecaver J."/>
            <person name="Long T.M."/>
            <person name="Aerts A.L."/>
            <person name="Barry K."/>
            <person name="Choi C."/>
            <person name="Clum A."/>
            <person name="Coughlan A.Y."/>
            <person name="Deshpande S."/>
            <person name="Douglass A.P."/>
            <person name="Hanson S.J."/>
            <person name="Klenk H.-P."/>
            <person name="LaButti K."/>
            <person name="Lapidus A."/>
            <person name="Lindquist E."/>
            <person name="Lipzen A."/>
            <person name="Meier-kolthoff J.P."/>
            <person name="Ohm R.A."/>
            <person name="Otillar R.P."/>
            <person name="Pangilinan J."/>
            <person name="Peng Y."/>
            <person name="Rokas A."/>
            <person name="Rosa C.A."/>
            <person name="Scheuner C."/>
            <person name="Sibirny A.A."/>
            <person name="Slot J.C."/>
            <person name="Stielow J.B."/>
            <person name="Sun H."/>
            <person name="Kurtzman C.P."/>
            <person name="Blackwell M."/>
            <person name="Grigoriev I.V."/>
            <person name="Jeffries T.W."/>
        </authorList>
    </citation>
    <scope>NUCLEOTIDE SEQUENCE [LARGE SCALE GENOMIC DNA]</scope>
    <source>
        <strain evidence="1 2">NRRL YB-4993</strain>
    </source>
</reference>
<sequence>MYGFPGSRGNSSNGVLAPANFRDSARNAIFLQLPVLAAQSSASSVRSAPLQFRHLQNSLKLRHSLALSVFSCSRRSVRLAPSLYSSSTATIPEDCEPTTTTVEQLINDILLHENFCKEKLMERKALLHTGGPASPQPAALPVADDEYEEIKISLGSDLNYQNVPESLVDWNLNVTRCKLMVTAMPLVSSSPDLVYSDHLLPQLVGDLAQICHVVLLQPYITDKELIHTLYSSNLYVEHNLDASFRKSVAEISVKQSRLLQINQQRKHLPSPPITPSEQTFLGFKYKEIAIRNYLVNLAAAATTAYEYKLQSDAVKRDLKRLADGERKKLTKEEKKALWDSVRMDVFKRAGLEE</sequence>
<dbReference type="GeneID" id="30031909"/>
<dbReference type="OrthoDB" id="4081967at2759"/>
<dbReference type="AlphaFoldDB" id="A0A1A0H8W7"/>